<evidence type="ECO:0000313" key="2">
    <source>
        <dbReference type="RefSeq" id="XP_011648187.1"/>
    </source>
</evidence>
<name>A0A6I9WZ97_9HYME</name>
<dbReference type="KEGG" id="pbar:105434227"/>
<proteinExistence type="predicted"/>
<protein>
    <submittedName>
        <fullName evidence="2">Uncharacterized protein LOC105434227</fullName>
    </submittedName>
</protein>
<gene>
    <name evidence="2" type="primary">LOC105434227</name>
</gene>
<dbReference type="AlphaFoldDB" id="A0A6I9WZ97"/>
<sequence>MKRRKYDVNVRETRLEVPMLKKYLPSYQTPGLIEELKEHDRIRLIQEREARRWTALSALRSAKDSSSSIRSRDRACGTSVICDAHETAGRLTSVSTSLTEGNTLPYQETQTFKDVMSEFRKKVIEAGKPLISLSQRADKCKDLKQLFPKTEDRRGFTAPELEKVVNRFKPMCDKHERKEEDECTTIYKATRRFQSESFSEISSICSYSCENRRFDVSTSPDETTDNNTNIP</sequence>
<dbReference type="OrthoDB" id="7553976at2759"/>
<dbReference type="RefSeq" id="XP_011648187.1">
    <property type="nucleotide sequence ID" value="XM_011649885.1"/>
</dbReference>
<reference evidence="2" key="1">
    <citation type="submission" date="2025-08" db="UniProtKB">
        <authorList>
            <consortium name="RefSeq"/>
        </authorList>
    </citation>
    <scope>IDENTIFICATION</scope>
</reference>
<dbReference type="Proteomes" id="UP000504615">
    <property type="component" value="Unplaced"/>
</dbReference>
<organism evidence="1 2">
    <name type="scientific">Pogonomyrmex barbatus</name>
    <name type="common">red harvester ant</name>
    <dbReference type="NCBI Taxonomy" id="144034"/>
    <lineage>
        <taxon>Eukaryota</taxon>
        <taxon>Metazoa</taxon>
        <taxon>Ecdysozoa</taxon>
        <taxon>Arthropoda</taxon>
        <taxon>Hexapoda</taxon>
        <taxon>Insecta</taxon>
        <taxon>Pterygota</taxon>
        <taxon>Neoptera</taxon>
        <taxon>Endopterygota</taxon>
        <taxon>Hymenoptera</taxon>
        <taxon>Apocrita</taxon>
        <taxon>Aculeata</taxon>
        <taxon>Formicoidea</taxon>
        <taxon>Formicidae</taxon>
        <taxon>Myrmicinae</taxon>
        <taxon>Pogonomyrmex</taxon>
    </lineage>
</organism>
<keyword evidence="1" id="KW-1185">Reference proteome</keyword>
<dbReference type="GeneID" id="105434227"/>
<accession>A0A6I9WZ97</accession>
<evidence type="ECO:0000313" key="1">
    <source>
        <dbReference type="Proteomes" id="UP000504615"/>
    </source>
</evidence>